<dbReference type="GO" id="GO:0005524">
    <property type="term" value="F:ATP binding"/>
    <property type="evidence" value="ECO:0007669"/>
    <property type="project" value="UniProtKB-UniRule"/>
</dbReference>
<evidence type="ECO:0000256" key="4">
    <source>
        <dbReference type="ARBA" id="ARBA00022553"/>
    </source>
</evidence>
<dbReference type="InterPro" id="IPR018391">
    <property type="entry name" value="PQQ_b-propeller_rpt"/>
</dbReference>
<dbReference type="GO" id="GO:0005789">
    <property type="term" value="C:endoplasmic reticulum membrane"/>
    <property type="evidence" value="ECO:0007669"/>
    <property type="project" value="UniProtKB-SubCell"/>
</dbReference>
<organism evidence="20 21">
    <name type="scientific">Artemia franciscana</name>
    <name type="common">Brine shrimp</name>
    <name type="synonym">Artemia sanfranciscana</name>
    <dbReference type="NCBI Taxonomy" id="6661"/>
    <lineage>
        <taxon>Eukaryota</taxon>
        <taxon>Metazoa</taxon>
        <taxon>Ecdysozoa</taxon>
        <taxon>Arthropoda</taxon>
        <taxon>Crustacea</taxon>
        <taxon>Branchiopoda</taxon>
        <taxon>Anostraca</taxon>
        <taxon>Artemiidae</taxon>
        <taxon>Artemia</taxon>
    </lineage>
</organism>
<keyword evidence="13" id="KW-0834">Unfolded protein response</keyword>
<sequence>MTSHSSLHMVFFSVLASVCLATFPNDDCNIRGCFIEETMSDLSTYSSELTSEKKSLLIVSTLDGTISAVDGSDGTLIWSQKTEPGELLSSSISNIQLISKDKTRRLIPSLEGDLYVFDGETIEPIPVSADSLLEAPSFLSDDIVISGGKEKQVYGIDMITGRIHYVCGMDRCTPPSAEANQELLLVSRITQTVRAVEIRTGVERWNFSVGRHDIAADINYDDAFDQSFRTLNIDFPDLSFAVSDHILHSYDPENLSTVIWSKEFESPVVSAWFLSNGHLKKLDLPNWEILDSAGTVQNSQALIYVGLHNGMLYVQDSPFLIKEAAKKQDLLSGKLNLPKIAWKPYLITEPGKERMTATWKSKVSDKNKNEYAKERPYIGKYTCRAPDDKHYTYFDCDEDHCEDLGNTTDGFAYDGFPFPEKFPKGFYSRTVEYIVEFPISLVLVFAIALVVIAFSFSRRFRVIESEVYDLRQLLQHYNNVVNLNSMLAIRLAEQTRRPLPPCDQNSNHISDDRTAAANSVACQSLPSSSSLPNSRKDSTSEEYSSRYLNDFETLSCLGKGGFGVVFEARNKLDDVRYAVKRVSLPLRPRKREKVIREVKALANLDHPNIVRYFNSWLEEPPAGFMSDHDSQWIPRDNAEISESSRIISAPACRRRPIKIPQPFGFEEVSYLSNSKDTAYSDSGMLVFEHNTNSQCEDSELSLSKIKSSNREKIPFSHSSEKLDLIDTHSMRKTRSPFVISQSDSDLNANEEEGWRNHRLDVESFERSEGTSKIEGVRPILYIQMQLCQKTTLREWLSNTTSRSKGKILRIFNQMVHGIEYVHNKNMIHRDLKPSNIFFSAEDHIKIGDFGLATQMVEDEDDSYSGSSSKDLAANVKPHTTQVGTQMYMSPEQINGKPYNYKVDIYSLGLILFELLVPFSTDMERAITIKELKQIKFPKQFSDDHPKEKLLLELMLDHDPESRPTTYGIRARPPLRELQDPSILEVPEEMHFHLGLGRG</sequence>
<dbReference type="Gene3D" id="3.30.200.20">
    <property type="entry name" value="Phosphorylase Kinase, domain 1"/>
    <property type="match status" value="1"/>
</dbReference>
<keyword evidence="17" id="KW-0812">Transmembrane</keyword>
<evidence type="ECO:0000256" key="7">
    <source>
        <dbReference type="ARBA" id="ARBA00022777"/>
    </source>
</evidence>
<keyword evidence="12" id="KW-0325">Glycoprotein</keyword>
<keyword evidence="8" id="KW-0256">Endoplasmic reticulum</keyword>
<dbReference type="InterPro" id="IPR050339">
    <property type="entry name" value="CC_SR_Kinase"/>
</dbReference>
<feature type="binding site" evidence="16">
    <location>
        <position position="590"/>
    </location>
    <ligand>
        <name>ATP</name>
        <dbReference type="ChEBI" id="CHEBI:30616"/>
    </ligand>
</feature>
<dbReference type="InterPro" id="IPR011009">
    <property type="entry name" value="Kinase-like_dom_sf"/>
</dbReference>
<keyword evidence="6 16" id="KW-0547">Nucleotide-binding</keyword>
<dbReference type="SMART" id="SM00220">
    <property type="entry name" value="S_TKc"/>
    <property type="match status" value="1"/>
</dbReference>
<comment type="subcellular location">
    <subcellularLocation>
        <location evidence="1">Endoplasmic reticulum membrane</location>
        <topology evidence="1">Single-pass type I membrane protein</topology>
    </subcellularLocation>
</comment>
<dbReference type="Gene3D" id="1.10.510.10">
    <property type="entry name" value="Transferase(Phosphotransferase) domain 1"/>
    <property type="match status" value="1"/>
</dbReference>
<keyword evidence="4" id="KW-0597">Phosphoprotein</keyword>
<evidence type="ECO:0000256" key="17">
    <source>
        <dbReference type="SAM" id="Phobius"/>
    </source>
</evidence>
<evidence type="ECO:0000256" key="1">
    <source>
        <dbReference type="ARBA" id="ARBA00004115"/>
    </source>
</evidence>
<accession>A0AA88HRL0</accession>
<keyword evidence="7" id="KW-0418">Kinase</keyword>
<evidence type="ECO:0000256" key="3">
    <source>
        <dbReference type="ARBA" id="ARBA00022527"/>
    </source>
</evidence>
<dbReference type="GO" id="GO:0005634">
    <property type="term" value="C:nucleus"/>
    <property type="evidence" value="ECO:0007669"/>
    <property type="project" value="TreeGrafter"/>
</dbReference>
<dbReference type="SUPFAM" id="SSF56112">
    <property type="entry name" value="Protein kinase-like (PK-like)"/>
    <property type="match status" value="1"/>
</dbReference>
<evidence type="ECO:0000256" key="5">
    <source>
        <dbReference type="ARBA" id="ARBA00022679"/>
    </source>
</evidence>
<evidence type="ECO:0000256" key="10">
    <source>
        <dbReference type="ARBA" id="ARBA00022845"/>
    </source>
</evidence>
<dbReference type="InterPro" id="IPR000719">
    <property type="entry name" value="Prot_kinase_dom"/>
</dbReference>
<evidence type="ECO:0000256" key="18">
    <source>
        <dbReference type="SAM" id="SignalP"/>
    </source>
</evidence>
<dbReference type="EC" id="2.7.11.1" evidence="2"/>
<dbReference type="SUPFAM" id="SSF50998">
    <property type="entry name" value="Quinoprotein alcohol dehydrogenase-like"/>
    <property type="match status" value="1"/>
</dbReference>
<evidence type="ECO:0000256" key="8">
    <source>
        <dbReference type="ARBA" id="ARBA00022824"/>
    </source>
</evidence>
<dbReference type="InterPro" id="IPR008271">
    <property type="entry name" value="Ser/Thr_kinase_AS"/>
</dbReference>
<evidence type="ECO:0000256" key="14">
    <source>
        <dbReference type="ARBA" id="ARBA00037982"/>
    </source>
</evidence>
<keyword evidence="11" id="KW-0346">Stress response</keyword>
<evidence type="ECO:0000256" key="6">
    <source>
        <dbReference type="ARBA" id="ARBA00022741"/>
    </source>
</evidence>
<keyword evidence="5" id="KW-0808">Transferase</keyword>
<evidence type="ECO:0000256" key="13">
    <source>
        <dbReference type="ARBA" id="ARBA00023230"/>
    </source>
</evidence>
<dbReference type="SMART" id="SM00564">
    <property type="entry name" value="PQQ"/>
    <property type="match status" value="2"/>
</dbReference>
<evidence type="ECO:0000256" key="11">
    <source>
        <dbReference type="ARBA" id="ARBA00023016"/>
    </source>
</evidence>
<dbReference type="PROSITE" id="PS00107">
    <property type="entry name" value="PROTEIN_KINASE_ATP"/>
    <property type="match status" value="1"/>
</dbReference>
<dbReference type="PANTHER" id="PTHR11042">
    <property type="entry name" value="EUKARYOTIC TRANSLATION INITIATION FACTOR 2-ALPHA KINASE EIF2-ALPHA KINASE -RELATED"/>
    <property type="match status" value="1"/>
</dbReference>
<dbReference type="EMBL" id="JAVRJZ010000015">
    <property type="protein sequence ID" value="KAK2712581.1"/>
    <property type="molecule type" value="Genomic_DNA"/>
</dbReference>
<keyword evidence="10" id="KW-0810">Translation regulation</keyword>
<evidence type="ECO:0000256" key="9">
    <source>
        <dbReference type="ARBA" id="ARBA00022840"/>
    </source>
</evidence>
<feature type="signal peptide" evidence="18">
    <location>
        <begin position="1"/>
        <end position="21"/>
    </location>
</feature>
<feature type="domain" description="Protein kinase" evidence="19">
    <location>
        <begin position="551"/>
        <end position="974"/>
    </location>
</feature>
<keyword evidence="21" id="KW-1185">Reference proteome</keyword>
<dbReference type="AlphaFoldDB" id="A0AA88HRL0"/>
<keyword evidence="17" id="KW-0472">Membrane</keyword>
<comment type="caution">
    <text evidence="20">The sequence shown here is derived from an EMBL/GenBank/DDBJ whole genome shotgun (WGS) entry which is preliminary data.</text>
</comment>
<reference evidence="20" key="1">
    <citation type="submission" date="2023-07" db="EMBL/GenBank/DDBJ databases">
        <title>Chromosome-level genome assembly of Artemia franciscana.</title>
        <authorList>
            <person name="Jo E."/>
        </authorList>
    </citation>
    <scope>NUCLEOTIDE SEQUENCE</scope>
    <source>
        <tissue evidence="20">Whole body</tissue>
    </source>
</reference>
<dbReference type="FunFam" id="1.10.510.10:FF:000251">
    <property type="entry name" value="eukaryotic translation initiation factor 2-alpha kinase 3"/>
    <property type="match status" value="1"/>
</dbReference>
<feature type="transmembrane region" description="Helical" evidence="17">
    <location>
        <begin position="437"/>
        <end position="456"/>
    </location>
</feature>
<dbReference type="GO" id="GO:0004694">
    <property type="term" value="F:eukaryotic translation initiation factor 2alpha kinase activity"/>
    <property type="evidence" value="ECO:0007669"/>
    <property type="project" value="TreeGrafter"/>
</dbReference>
<proteinExistence type="inferred from homology"/>
<feature type="chain" id="PRO_5041717019" description="non-specific serine/threonine protein kinase" evidence="18">
    <location>
        <begin position="22"/>
        <end position="998"/>
    </location>
</feature>
<dbReference type="InterPro" id="IPR011047">
    <property type="entry name" value="Quinoprotein_ADH-like_sf"/>
</dbReference>
<keyword evidence="3" id="KW-0723">Serine/threonine-protein kinase</keyword>
<dbReference type="InterPro" id="IPR015943">
    <property type="entry name" value="WD40/YVTN_repeat-like_dom_sf"/>
</dbReference>
<evidence type="ECO:0000313" key="21">
    <source>
        <dbReference type="Proteomes" id="UP001187531"/>
    </source>
</evidence>
<evidence type="ECO:0000259" key="19">
    <source>
        <dbReference type="PROSITE" id="PS50011"/>
    </source>
</evidence>
<keyword evidence="17" id="KW-1133">Transmembrane helix</keyword>
<name>A0AA88HRL0_ARTSF</name>
<dbReference type="PROSITE" id="PS00108">
    <property type="entry name" value="PROTEIN_KINASE_ST"/>
    <property type="match status" value="1"/>
</dbReference>
<dbReference type="PROSITE" id="PS50011">
    <property type="entry name" value="PROTEIN_KINASE_DOM"/>
    <property type="match status" value="1"/>
</dbReference>
<evidence type="ECO:0000256" key="16">
    <source>
        <dbReference type="PROSITE-ProRule" id="PRU10141"/>
    </source>
</evidence>
<evidence type="ECO:0000256" key="15">
    <source>
        <dbReference type="ARBA" id="ARBA00041500"/>
    </source>
</evidence>
<protein>
    <recommendedName>
        <fullName evidence="2">non-specific serine/threonine protein kinase</fullName>
        <ecNumber evidence="2">2.7.11.1</ecNumber>
    </recommendedName>
    <alternativeName>
        <fullName evidence="15">PRKR-like endoplasmic reticulum kinase</fullName>
    </alternativeName>
</protein>
<evidence type="ECO:0000256" key="2">
    <source>
        <dbReference type="ARBA" id="ARBA00012513"/>
    </source>
</evidence>
<keyword evidence="18" id="KW-0732">Signal</keyword>
<evidence type="ECO:0000313" key="20">
    <source>
        <dbReference type="EMBL" id="KAK2712581.1"/>
    </source>
</evidence>
<dbReference type="Proteomes" id="UP001187531">
    <property type="component" value="Unassembled WGS sequence"/>
</dbReference>
<dbReference type="Pfam" id="PF00069">
    <property type="entry name" value="Pkinase"/>
    <property type="match status" value="2"/>
</dbReference>
<dbReference type="Gene3D" id="2.130.10.10">
    <property type="entry name" value="YVTN repeat-like/Quinoprotein amine dehydrogenase"/>
    <property type="match status" value="1"/>
</dbReference>
<dbReference type="GO" id="GO:0034976">
    <property type="term" value="P:response to endoplasmic reticulum stress"/>
    <property type="evidence" value="ECO:0007669"/>
    <property type="project" value="UniProtKB-ARBA"/>
</dbReference>
<dbReference type="GO" id="GO:0006986">
    <property type="term" value="P:response to unfolded protein"/>
    <property type="evidence" value="ECO:0007669"/>
    <property type="project" value="UniProtKB-KW"/>
</dbReference>
<gene>
    <name evidence="20" type="ORF">QYM36_011311</name>
</gene>
<evidence type="ECO:0000256" key="12">
    <source>
        <dbReference type="ARBA" id="ARBA00023180"/>
    </source>
</evidence>
<comment type="similarity">
    <text evidence="14">Belongs to the protein kinase superfamily. Ser/Thr protein kinase family. GCN2 subfamily.</text>
</comment>
<dbReference type="PANTHER" id="PTHR11042:SF91">
    <property type="entry name" value="EUKARYOTIC TRANSLATION INITIATION FACTOR 2-ALPHA KINASE"/>
    <property type="match status" value="1"/>
</dbReference>
<keyword evidence="9 16" id="KW-0067">ATP-binding</keyword>
<dbReference type="InterPro" id="IPR017441">
    <property type="entry name" value="Protein_kinase_ATP_BS"/>
</dbReference>